<dbReference type="GeneID" id="92358100"/>
<dbReference type="Proteomes" id="UP000674143">
    <property type="component" value="Unassembled WGS sequence"/>
</dbReference>
<evidence type="ECO:0000313" key="2">
    <source>
        <dbReference type="EMBL" id="KAG5472807.1"/>
    </source>
</evidence>
<keyword evidence="3" id="KW-1185">Reference proteome</keyword>
<accession>A0A836KHC2</accession>
<organism evidence="2 3">
    <name type="scientific">Leishmania orientalis</name>
    <dbReference type="NCBI Taxonomy" id="2249476"/>
    <lineage>
        <taxon>Eukaryota</taxon>
        <taxon>Discoba</taxon>
        <taxon>Euglenozoa</taxon>
        <taxon>Kinetoplastea</taxon>
        <taxon>Metakinetoplastina</taxon>
        <taxon>Trypanosomatida</taxon>
        <taxon>Trypanosomatidae</taxon>
        <taxon>Leishmaniinae</taxon>
        <taxon>Leishmania</taxon>
    </lineage>
</organism>
<sequence>MESLRTAVDNAPLLVNLLRLIRDARSPNYKDHEKGPVTFHFGGLSMRDSGNYEEAEELWRQCSWSSGALAPNAAAPFRGPLHLVVYLNHSPVEVWTLQDYREPATDHSVPRDFEQLEALNTLVRVLFAHLRCQDIYGVVLQSCVTATGDANSSNFPSSPQRHVESLPNSPLPLSASWSQARTPHSPANHVSLRLFRHSDECPTIPVHARRQYLWSSDDFVRVDVTMDRTWRHRSWIQPTTPAGWPTPTLVTDDSEKNTTVCVAGERSSPICTGSPGLRRFGSDAETRSQSISPEAMGSLGKSSLPTPYLAPTATLAPSSHHSRSPGATLSPLMPGARPSPGQGVSEFALPSLEMSDLLDCDRSRQSRRSRSSPPMTHSSIFASSHPAGGGGATYMPTVGAVNQLEDAVWLSSAEHVRRMGTLVCSRKQSPSTSSSPFVGKKPKSSLTQQKPEMGSLVPSISFGALSGVDIDKRFLSSEVDLEDLGTEAASAESSESVSSSAATEHLISLLGLCSKVKLQHVQPAPFGDLVLSLNLREVP</sequence>
<protein>
    <submittedName>
        <fullName evidence="2">Uncharacterized protein</fullName>
    </submittedName>
</protein>
<evidence type="ECO:0000313" key="3">
    <source>
        <dbReference type="Proteomes" id="UP000674143"/>
    </source>
</evidence>
<reference evidence="3" key="2">
    <citation type="journal article" date="2021" name="Sci. Data">
        <title>Chromosome-scale genome sequencing, assembly and annotation of six genomes from subfamily Leishmaniinae.</title>
        <authorList>
            <person name="Almutairi H."/>
            <person name="Urbaniak M.D."/>
            <person name="Bates M.D."/>
            <person name="Jariyapan N."/>
            <person name="Kwakye-Nuako G."/>
            <person name="Thomaz Soccol V."/>
            <person name="Al-Salem W.S."/>
            <person name="Dillon R.J."/>
            <person name="Bates P.A."/>
            <person name="Gatherer D."/>
        </authorList>
    </citation>
    <scope>NUCLEOTIDE SEQUENCE [LARGE SCALE GENOMIC DNA]</scope>
</reference>
<dbReference type="KEGG" id="loi:92358100"/>
<feature type="region of interest" description="Disordered" evidence="1">
    <location>
        <begin position="360"/>
        <end position="384"/>
    </location>
</feature>
<reference evidence="3" key="1">
    <citation type="journal article" date="2021" name="Microbiol. Resour. Announc.">
        <title>LGAAP: Leishmaniinae Genome Assembly and Annotation Pipeline.</title>
        <authorList>
            <person name="Almutairi H."/>
            <person name="Urbaniak M.D."/>
            <person name="Bates M.D."/>
            <person name="Jariyapan N."/>
            <person name="Kwakye-Nuako G."/>
            <person name="Thomaz-Soccol V."/>
            <person name="Al-Salem W.S."/>
            <person name="Dillon R.J."/>
            <person name="Bates P.A."/>
            <person name="Gatherer D."/>
        </authorList>
    </citation>
    <scope>NUCLEOTIDE SEQUENCE [LARGE SCALE GENOMIC DNA]</scope>
</reference>
<dbReference type="RefSeq" id="XP_067061203.1">
    <property type="nucleotide sequence ID" value="XM_067204166.1"/>
</dbReference>
<gene>
    <name evidence="2" type="ORF">LSCM4_02130</name>
</gene>
<evidence type="ECO:0000256" key="1">
    <source>
        <dbReference type="SAM" id="MobiDB-lite"/>
    </source>
</evidence>
<proteinExistence type="predicted"/>
<dbReference type="EMBL" id="JAFHLR010000030">
    <property type="protein sequence ID" value="KAG5472807.1"/>
    <property type="molecule type" value="Genomic_DNA"/>
</dbReference>
<dbReference type="AlphaFoldDB" id="A0A836KHC2"/>
<feature type="region of interest" description="Disordered" evidence="1">
    <location>
        <begin position="272"/>
        <end position="346"/>
    </location>
</feature>
<feature type="region of interest" description="Disordered" evidence="1">
    <location>
        <begin position="424"/>
        <end position="450"/>
    </location>
</feature>
<comment type="caution">
    <text evidence="2">The sequence shown here is derived from an EMBL/GenBank/DDBJ whole genome shotgun (WGS) entry which is preliminary data.</text>
</comment>
<name>A0A836KHC2_9TRYP</name>
<feature type="compositionally biased region" description="Polar residues" evidence="1">
    <location>
        <begin position="373"/>
        <end position="382"/>
    </location>
</feature>